<dbReference type="Proteomes" id="UP000429607">
    <property type="component" value="Unassembled WGS sequence"/>
</dbReference>
<name>A0A6A3LL85_9STRA</name>
<gene>
    <name evidence="1" type="ORF">PR001_g13999</name>
</gene>
<sequence>MCRAFALVVIAMNQVSTHIEQLKSSFLYDVRPAQWFKPARVSEVMNSLSGRSIRLFGEQGLTHLSTPRALRWRGRTPRTRARYCTRSAWSRAARAWQSWARV</sequence>
<comment type="caution">
    <text evidence="1">The sequence shown here is derived from an EMBL/GenBank/DDBJ whole genome shotgun (WGS) entry which is preliminary data.</text>
</comment>
<dbReference type="AlphaFoldDB" id="A0A6A3LL85"/>
<protein>
    <submittedName>
        <fullName evidence="1">Uncharacterized protein</fullName>
    </submittedName>
</protein>
<proteinExistence type="predicted"/>
<organism evidence="1 2">
    <name type="scientific">Phytophthora rubi</name>
    <dbReference type="NCBI Taxonomy" id="129364"/>
    <lineage>
        <taxon>Eukaryota</taxon>
        <taxon>Sar</taxon>
        <taxon>Stramenopiles</taxon>
        <taxon>Oomycota</taxon>
        <taxon>Peronosporomycetes</taxon>
        <taxon>Peronosporales</taxon>
        <taxon>Peronosporaceae</taxon>
        <taxon>Phytophthora</taxon>
    </lineage>
</organism>
<evidence type="ECO:0000313" key="1">
    <source>
        <dbReference type="EMBL" id="KAE9018965.1"/>
    </source>
</evidence>
<evidence type="ECO:0000313" key="2">
    <source>
        <dbReference type="Proteomes" id="UP000429607"/>
    </source>
</evidence>
<reference evidence="1 2" key="1">
    <citation type="submission" date="2018-09" db="EMBL/GenBank/DDBJ databases">
        <title>Genomic investigation of the strawberry pathogen Phytophthora fragariae indicates pathogenicity is determined by transcriptional variation in three key races.</title>
        <authorList>
            <person name="Adams T.M."/>
            <person name="Armitage A.D."/>
            <person name="Sobczyk M.K."/>
            <person name="Bates H.J."/>
            <person name="Dunwell J.M."/>
            <person name="Nellist C.F."/>
            <person name="Harrison R.J."/>
        </authorList>
    </citation>
    <scope>NUCLEOTIDE SEQUENCE [LARGE SCALE GENOMIC DNA]</scope>
    <source>
        <strain evidence="1 2">SCRP249</strain>
    </source>
</reference>
<dbReference type="EMBL" id="QXFV01000984">
    <property type="protein sequence ID" value="KAE9018965.1"/>
    <property type="molecule type" value="Genomic_DNA"/>
</dbReference>
<accession>A0A6A3LL85</accession>